<comment type="caution">
    <text evidence="1">The sequence shown here is derived from an EMBL/GenBank/DDBJ whole genome shotgun (WGS) entry which is preliminary data.</text>
</comment>
<reference evidence="1 2" key="1">
    <citation type="journal article" date="2014" name="Genome Announc.">
        <title>Draft Genome Sequence of the Boron-Tolerant and Moderately Halotolerant Bacterium Gracilibacillus boraciitolerans JCM 21714T.</title>
        <authorList>
            <person name="Ahmed I."/>
            <person name="Oshima K."/>
            <person name="Suda W."/>
            <person name="Kitamura K."/>
            <person name="Iida T."/>
            <person name="Ohmori Y."/>
            <person name="Fujiwara T."/>
            <person name="Hattori M."/>
            <person name="Ohkuma M."/>
        </authorList>
    </citation>
    <scope>NUCLEOTIDE SEQUENCE [LARGE SCALE GENOMIC DNA]</scope>
    <source>
        <strain evidence="1 2">JCM 21714</strain>
    </source>
</reference>
<evidence type="ECO:0000313" key="1">
    <source>
        <dbReference type="EMBL" id="GAE91487.1"/>
    </source>
</evidence>
<sequence length="78" mass="8658">MISLLSMEEFLTKAAPGKTNNQEQQQYLQAASEIIAEVQAKGIRLLISILKSLMVKHLPHLLSQKKSGRLPGTKSIMK</sequence>
<dbReference type="STRING" id="1298598.JCM21714_437"/>
<dbReference type="Proteomes" id="UP000019102">
    <property type="component" value="Unassembled WGS sequence"/>
</dbReference>
<name>W4VE65_9BACI</name>
<organism evidence="1 2">
    <name type="scientific">Gracilibacillus boraciitolerans JCM 21714</name>
    <dbReference type="NCBI Taxonomy" id="1298598"/>
    <lineage>
        <taxon>Bacteria</taxon>
        <taxon>Bacillati</taxon>
        <taxon>Bacillota</taxon>
        <taxon>Bacilli</taxon>
        <taxon>Bacillales</taxon>
        <taxon>Bacillaceae</taxon>
        <taxon>Gracilibacillus</taxon>
    </lineage>
</organism>
<dbReference type="AlphaFoldDB" id="W4VE65"/>
<protein>
    <submittedName>
        <fullName evidence="1">Uncharacterized protein</fullName>
    </submittedName>
</protein>
<evidence type="ECO:0000313" key="2">
    <source>
        <dbReference type="Proteomes" id="UP000019102"/>
    </source>
</evidence>
<proteinExistence type="predicted"/>
<accession>W4VE65</accession>
<gene>
    <name evidence="1" type="ORF">JCM21714_437</name>
</gene>
<keyword evidence="2" id="KW-1185">Reference proteome</keyword>
<dbReference type="EMBL" id="BAVS01000001">
    <property type="protein sequence ID" value="GAE91487.1"/>
    <property type="molecule type" value="Genomic_DNA"/>
</dbReference>